<dbReference type="EMBL" id="CADCXU010022670">
    <property type="protein sequence ID" value="CAB0010068.1"/>
    <property type="molecule type" value="Genomic_DNA"/>
</dbReference>
<reference evidence="3 4" key="1">
    <citation type="submission" date="2020-02" db="EMBL/GenBank/DDBJ databases">
        <authorList>
            <person name="Ferguson B K."/>
        </authorList>
    </citation>
    <scope>NUCLEOTIDE SEQUENCE [LARGE SCALE GENOMIC DNA]</scope>
</reference>
<sequence>MTPQVRPHVVNFLIQRVDGPKTITDSLNVFWSEFCCKTGFYTEIHYLQGFTPIHYLQLVRSNTCARHHSKASGRDGDRSDLEKNTCKPAYSKRNADSTGGL</sequence>
<dbReference type="EMBL" id="CADCXU010022658">
    <property type="protein sequence ID" value="CAB0010064.1"/>
    <property type="molecule type" value="Genomic_DNA"/>
</dbReference>
<evidence type="ECO:0000313" key="3">
    <source>
        <dbReference type="EMBL" id="CAB0010068.1"/>
    </source>
</evidence>
<name>A0A6H5H1Q2_9HEMI</name>
<feature type="compositionally biased region" description="Basic and acidic residues" evidence="1">
    <location>
        <begin position="72"/>
        <end position="85"/>
    </location>
</feature>
<keyword evidence="4" id="KW-1185">Reference proteome</keyword>
<protein>
    <submittedName>
        <fullName evidence="3">Uncharacterized protein</fullName>
    </submittedName>
</protein>
<gene>
    <name evidence="2" type="ORF">NTEN_LOCUS15125</name>
    <name evidence="3" type="ORF">NTEN_LOCUS15129</name>
</gene>
<accession>A0A6H5H1Q2</accession>
<evidence type="ECO:0000313" key="4">
    <source>
        <dbReference type="Proteomes" id="UP000479000"/>
    </source>
</evidence>
<evidence type="ECO:0000313" key="2">
    <source>
        <dbReference type="EMBL" id="CAB0010064.1"/>
    </source>
</evidence>
<feature type="region of interest" description="Disordered" evidence="1">
    <location>
        <begin position="67"/>
        <end position="101"/>
    </location>
</feature>
<organism evidence="3 4">
    <name type="scientific">Nesidiocoris tenuis</name>
    <dbReference type="NCBI Taxonomy" id="355587"/>
    <lineage>
        <taxon>Eukaryota</taxon>
        <taxon>Metazoa</taxon>
        <taxon>Ecdysozoa</taxon>
        <taxon>Arthropoda</taxon>
        <taxon>Hexapoda</taxon>
        <taxon>Insecta</taxon>
        <taxon>Pterygota</taxon>
        <taxon>Neoptera</taxon>
        <taxon>Paraneoptera</taxon>
        <taxon>Hemiptera</taxon>
        <taxon>Heteroptera</taxon>
        <taxon>Panheteroptera</taxon>
        <taxon>Cimicomorpha</taxon>
        <taxon>Miridae</taxon>
        <taxon>Dicyphina</taxon>
        <taxon>Nesidiocoris</taxon>
    </lineage>
</organism>
<dbReference type="AlphaFoldDB" id="A0A6H5H1Q2"/>
<evidence type="ECO:0000256" key="1">
    <source>
        <dbReference type="SAM" id="MobiDB-lite"/>
    </source>
</evidence>
<proteinExistence type="predicted"/>
<dbReference type="Proteomes" id="UP000479000">
    <property type="component" value="Unassembled WGS sequence"/>
</dbReference>